<evidence type="ECO:0000256" key="5">
    <source>
        <dbReference type="ARBA" id="ARBA00022516"/>
    </source>
</evidence>
<evidence type="ECO:0000256" key="1">
    <source>
        <dbReference type="ARBA" id="ARBA00002056"/>
    </source>
</evidence>
<dbReference type="AlphaFoldDB" id="A0A7X0MW15"/>
<keyword evidence="6 11" id="KW-0441">Lipid A biosynthesis</keyword>
<evidence type="ECO:0000256" key="6">
    <source>
        <dbReference type="ARBA" id="ARBA00022556"/>
    </source>
</evidence>
<comment type="function">
    <text evidence="1 11">Condensation of UDP-2,3-diacylglucosamine and 2,3-diacylglucosamine-1-phosphate to form lipid A disaccharide, a precursor of lipid A, a phosphorylated glycolipid that anchors the lipopolysaccharide to the outer membrane of the cell.</text>
</comment>
<evidence type="ECO:0000256" key="4">
    <source>
        <dbReference type="ARBA" id="ARBA00020902"/>
    </source>
</evidence>
<name>A0A7X0MW15_9GAMM</name>
<comment type="pathway">
    <text evidence="11">Bacterial outer membrane biogenesis; LPS lipid A biosynthesis.</text>
</comment>
<dbReference type="Pfam" id="PF02684">
    <property type="entry name" value="LpxB"/>
    <property type="match status" value="1"/>
</dbReference>
<comment type="catalytic activity">
    <reaction evidence="10 11">
        <text>a lipid X + a UDP-2-N,3-O-bis[(3R)-3-hydroxyacyl]-alpha-D-glucosamine = a lipid A disaccharide + UDP + H(+)</text>
        <dbReference type="Rhea" id="RHEA:67828"/>
        <dbReference type="ChEBI" id="CHEBI:15378"/>
        <dbReference type="ChEBI" id="CHEBI:58223"/>
        <dbReference type="ChEBI" id="CHEBI:137748"/>
        <dbReference type="ChEBI" id="CHEBI:176338"/>
        <dbReference type="ChEBI" id="CHEBI:176343"/>
        <dbReference type="EC" id="2.4.1.182"/>
    </reaction>
</comment>
<evidence type="ECO:0000256" key="3">
    <source>
        <dbReference type="ARBA" id="ARBA00012687"/>
    </source>
</evidence>
<dbReference type="GO" id="GO:0009245">
    <property type="term" value="P:lipid A biosynthetic process"/>
    <property type="evidence" value="ECO:0007669"/>
    <property type="project" value="UniProtKB-UniRule"/>
</dbReference>
<dbReference type="UniPathway" id="UPA00973"/>
<dbReference type="GO" id="GO:0005543">
    <property type="term" value="F:phospholipid binding"/>
    <property type="evidence" value="ECO:0007669"/>
    <property type="project" value="TreeGrafter"/>
</dbReference>
<evidence type="ECO:0000256" key="7">
    <source>
        <dbReference type="ARBA" id="ARBA00022676"/>
    </source>
</evidence>
<accession>A0A7X0MW15</accession>
<dbReference type="EMBL" id="JACHHT010000002">
    <property type="protein sequence ID" value="MBB6522316.1"/>
    <property type="molecule type" value="Genomic_DNA"/>
</dbReference>
<dbReference type="GO" id="GO:0008915">
    <property type="term" value="F:lipid-A-disaccharide synthase activity"/>
    <property type="evidence" value="ECO:0007669"/>
    <property type="project" value="UniProtKB-UniRule"/>
</dbReference>
<evidence type="ECO:0000256" key="10">
    <source>
        <dbReference type="ARBA" id="ARBA00048975"/>
    </source>
</evidence>
<organism evidence="12 13">
    <name type="scientific">Pseudoteredinibacter isoporae</name>
    <dbReference type="NCBI Taxonomy" id="570281"/>
    <lineage>
        <taxon>Bacteria</taxon>
        <taxon>Pseudomonadati</taxon>
        <taxon>Pseudomonadota</taxon>
        <taxon>Gammaproteobacteria</taxon>
        <taxon>Cellvibrionales</taxon>
        <taxon>Cellvibrionaceae</taxon>
        <taxon>Pseudoteredinibacter</taxon>
    </lineage>
</organism>
<dbReference type="FunCoup" id="A0A7X0MW15">
    <property type="interactions" value="336"/>
</dbReference>
<dbReference type="PANTHER" id="PTHR30372:SF4">
    <property type="entry name" value="LIPID-A-DISACCHARIDE SYNTHASE, MITOCHONDRIAL-RELATED"/>
    <property type="match status" value="1"/>
</dbReference>
<keyword evidence="5 11" id="KW-0444">Lipid biosynthesis</keyword>
<keyword evidence="13" id="KW-1185">Reference proteome</keyword>
<dbReference type="SUPFAM" id="SSF53756">
    <property type="entry name" value="UDP-Glycosyltransferase/glycogen phosphorylase"/>
    <property type="match status" value="1"/>
</dbReference>
<evidence type="ECO:0000313" key="12">
    <source>
        <dbReference type="EMBL" id="MBB6522316.1"/>
    </source>
</evidence>
<evidence type="ECO:0000256" key="8">
    <source>
        <dbReference type="ARBA" id="ARBA00022679"/>
    </source>
</evidence>
<dbReference type="InterPro" id="IPR003835">
    <property type="entry name" value="Glyco_trans_19"/>
</dbReference>
<evidence type="ECO:0000313" key="13">
    <source>
        <dbReference type="Proteomes" id="UP000528457"/>
    </source>
</evidence>
<dbReference type="PANTHER" id="PTHR30372">
    <property type="entry name" value="LIPID-A-DISACCHARIDE SYNTHASE"/>
    <property type="match status" value="1"/>
</dbReference>
<protein>
    <recommendedName>
        <fullName evidence="4 11">Lipid-A-disaccharide synthase</fullName>
        <ecNumber evidence="3 11">2.4.1.182</ecNumber>
    </recommendedName>
</protein>
<reference evidence="12 13" key="1">
    <citation type="submission" date="2020-08" db="EMBL/GenBank/DDBJ databases">
        <title>Genomic Encyclopedia of Type Strains, Phase IV (KMG-IV): sequencing the most valuable type-strain genomes for metagenomic binning, comparative biology and taxonomic classification.</title>
        <authorList>
            <person name="Goeker M."/>
        </authorList>
    </citation>
    <scope>NUCLEOTIDE SEQUENCE [LARGE SCALE GENOMIC DNA]</scope>
    <source>
        <strain evidence="12 13">DSM 22368</strain>
    </source>
</reference>
<evidence type="ECO:0000256" key="11">
    <source>
        <dbReference type="HAMAP-Rule" id="MF_00392"/>
    </source>
</evidence>
<evidence type="ECO:0000256" key="2">
    <source>
        <dbReference type="ARBA" id="ARBA00007868"/>
    </source>
</evidence>
<sequence length="383" mass="42998">MHIAIVVGEMSGDILGADLMRALQQRYPEASFSGIGGERMLALGFESFFPQDRLAVMGFIEPLKRLPELLRIRKFLRQHYLANPPDVFIGIDSPDFNLPIEKTLKAANIPTVHYVSPSVWAWRQGRIHGIKQSVDLMLTILPFETKIYHEHEMPVQFVGHPLADDFPVEPETENARAALGASPDEHIVALLPGSRSAEVKHLAPVFFDAAVQYAKKRTTRFLMPAANEARLEQIQSLLTELKKQEEYAELSIDIRLGNSKQIMCAADGVLMASGTTSLEALLLKKPMVVAYKKDWFSAWLTRRLIKTPFISLPNLLAGEALVPEILQEECTAENLAKALEENVQDGEKKEQLLKRFYDIHHQLRQDAGLLASEAIDKMLAARE</sequence>
<keyword evidence="8 11" id="KW-0808">Transferase</keyword>
<dbReference type="RefSeq" id="WP_166846157.1">
    <property type="nucleotide sequence ID" value="NZ_JAAONY010000002.1"/>
</dbReference>
<keyword evidence="9 11" id="KW-0443">Lipid metabolism</keyword>
<dbReference type="Proteomes" id="UP000528457">
    <property type="component" value="Unassembled WGS sequence"/>
</dbReference>
<dbReference type="InParanoid" id="A0A7X0MW15"/>
<keyword evidence="7 11" id="KW-0328">Glycosyltransferase</keyword>
<dbReference type="GO" id="GO:0016020">
    <property type="term" value="C:membrane"/>
    <property type="evidence" value="ECO:0007669"/>
    <property type="project" value="GOC"/>
</dbReference>
<comment type="caution">
    <text evidence="12">The sequence shown here is derived from an EMBL/GenBank/DDBJ whole genome shotgun (WGS) entry which is preliminary data.</text>
</comment>
<dbReference type="EC" id="2.4.1.182" evidence="3 11"/>
<dbReference type="HAMAP" id="MF_00392">
    <property type="entry name" value="LpxB"/>
    <property type="match status" value="1"/>
</dbReference>
<dbReference type="NCBIfam" id="TIGR00215">
    <property type="entry name" value="lpxB"/>
    <property type="match status" value="1"/>
</dbReference>
<gene>
    <name evidence="11" type="primary">lpxB</name>
    <name evidence="12" type="ORF">HNR48_002601</name>
</gene>
<proteinExistence type="inferred from homology"/>
<comment type="similarity">
    <text evidence="2 11">Belongs to the LpxB family.</text>
</comment>
<evidence type="ECO:0000256" key="9">
    <source>
        <dbReference type="ARBA" id="ARBA00023098"/>
    </source>
</evidence>